<dbReference type="AlphaFoldDB" id="A0A3B0TEW5"/>
<evidence type="ECO:0000313" key="1">
    <source>
        <dbReference type="EMBL" id="VAW14683.1"/>
    </source>
</evidence>
<dbReference type="InterPro" id="IPR051454">
    <property type="entry name" value="RNA/ubiquinone_mod_enzymes"/>
</dbReference>
<dbReference type="PANTHER" id="PTHR30217">
    <property type="entry name" value="PEPTIDASE U32 FAMILY"/>
    <property type="match status" value="1"/>
</dbReference>
<organism evidence="1">
    <name type="scientific">hydrothermal vent metagenome</name>
    <dbReference type="NCBI Taxonomy" id="652676"/>
    <lineage>
        <taxon>unclassified sequences</taxon>
        <taxon>metagenomes</taxon>
        <taxon>ecological metagenomes</taxon>
    </lineage>
</organism>
<dbReference type="Pfam" id="PF01136">
    <property type="entry name" value="Peptidase_U32"/>
    <property type="match status" value="1"/>
</dbReference>
<dbReference type="GO" id="GO:0006508">
    <property type="term" value="P:proteolysis"/>
    <property type="evidence" value="ECO:0007669"/>
    <property type="project" value="UniProtKB-KW"/>
</dbReference>
<keyword evidence="1" id="KW-0378">Hydrolase</keyword>
<proteinExistence type="predicted"/>
<protein>
    <submittedName>
        <fullName evidence="1">FIG139928: Putative protease</fullName>
    </submittedName>
</protein>
<name>A0A3B0TEW5_9ZZZZ</name>
<gene>
    <name evidence="1" type="ORF">MNBD_ALPHA11-1946</name>
</gene>
<sequence>MAATQLTMGPLIFHWPAEKKRDFWFRIADEAPVDVAYLGETICSKRTPFFDDRHLHEVAERLKSGGKKVVWSTLSQVMINRDRKIVGDTCSQKEYEVEANDASALWHVSGTPHRIGQALNVYNEQTMSFLAAKGATNFCLAAELPAQSIEALCIKANELGVKIEVQVFGRVSLALSARCYHARAHERSKGNCLFVCENDPDGMDLNTRSDIPFLSINGIQTLSHRYVNLSAEMDALKKMGVEAFRLSPHSSDMVAIAQNYRALLDNKISCDEVDHSLETLGVPQPMANGFFHRQPGLEMVGKGQAFSPKML</sequence>
<reference evidence="1" key="1">
    <citation type="submission" date="2018-06" db="EMBL/GenBank/DDBJ databases">
        <authorList>
            <person name="Zhirakovskaya E."/>
        </authorList>
    </citation>
    <scope>NUCLEOTIDE SEQUENCE</scope>
</reference>
<dbReference type="PANTHER" id="PTHR30217:SF11">
    <property type="entry name" value="UBIQUINONE BIOSYNTHESIS PROTEIN UBIV"/>
    <property type="match status" value="1"/>
</dbReference>
<accession>A0A3B0TEW5</accession>
<dbReference type="InterPro" id="IPR001539">
    <property type="entry name" value="Peptidase_U32"/>
</dbReference>
<keyword evidence="1" id="KW-0645">Protease</keyword>
<dbReference type="GO" id="GO:0008233">
    <property type="term" value="F:peptidase activity"/>
    <property type="evidence" value="ECO:0007669"/>
    <property type="project" value="UniProtKB-KW"/>
</dbReference>
<dbReference type="EMBL" id="UOEQ01000049">
    <property type="protein sequence ID" value="VAW14683.1"/>
    <property type="molecule type" value="Genomic_DNA"/>
</dbReference>
<dbReference type="NCBIfam" id="NF011991">
    <property type="entry name" value="PRK15447.1"/>
    <property type="match status" value="1"/>
</dbReference>